<name>A0AAF0IIK6_9EURO</name>
<reference evidence="4" key="1">
    <citation type="submission" date="2023-03" db="EMBL/GenBank/DDBJ databases">
        <title>Emydomyces testavorans Genome Sequence.</title>
        <authorList>
            <person name="Hoyer L."/>
        </authorList>
    </citation>
    <scope>NUCLEOTIDE SEQUENCE</scope>
    <source>
        <strain evidence="4">16-2883</strain>
    </source>
</reference>
<gene>
    <name evidence="4" type="primary">MRPS16</name>
    <name evidence="4" type="ORF">PRK78_001354</name>
</gene>
<dbReference type="PANTHER" id="PTHR12919">
    <property type="entry name" value="30S RIBOSOMAL PROTEIN S16"/>
    <property type="match status" value="1"/>
</dbReference>
<dbReference type="InterPro" id="IPR023803">
    <property type="entry name" value="Ribosomal_bS16_dom_sf"/>
</dbReference>
<evidence type="ECO:0000313" key="5">
    <source>
        <dbReference type="Proteomes" id="UP001219355"/>
    </source>
</evidence>
<proteinExistence type="inferred from homology"/>
<dbReference type="InterPro" id="IPR000307">
    <property type="entry name" value="Ribosomal_bS16"/>
</dbReference>
<protein>
    <submittedName>
        <fullName evidence="4">37S ribosomal protein S16, mitochondrial</fullName>
    </submittedName>
</protein>
<dbReference type="PROSITE" id="PS00732">
    <property type="entry name" value="RIBOSOMAL_S16"/>
    <property type="match status" value="1"/>
</dbReference>
<accession>A0AAF0IIK6</accession>
<dbReference type="GO" id="GO:0032543">
    <property type="term" value="P:mitochondrial translation"/>
    <property type="evidence" value="ECO:0007669"/>
    <property type="project" value="TreeGrafter"/>
</dbReference>
<evidence type="ECO:0000313" key="4">
    <source>
        <dbReference type="EMBL" id="WEW55919.1"/>
    </source>
</evidence>
<dbReference type="NCBIfam" id="TIGR00002">
    <property type="entry name" value="S16"/>
    <property type="match status" value="1"/>
</dbReference>
<keyword evidence="3" id="KW-0687">Ribonucleoprotein</keyword>
<evidence type="ECO:0000256" key="1">
    <source>
        <dbReference type="ARBA" id="ARBA00006668"/>
    </source>
</evidence>
<dbReference type="Pfam" id="PF00886">
    <property type="entry name" value="Ribosomal_S16"/>
    <property type="match status" value="1"/>
</dbReference>
<keyword evidence="2 4" id="KW-0689">Ribosomal protein</keyword>
<dbReference type="EMBL" id="CP120627">
    <property type="protein sequence ID" value="WEW55919.1"/>
    <property type="molecule type" value="Genomic_DNA"/>
</dbReference>
<dbReference type="GO" id="GO:0005763">
    <property type="term" value="C:mitochondrial small ribosomal subunit"/>
    <property type="evidence" value="ECO:0007669"/>
    <property type="project" value="TreeGrafter"/>
</dbReference>
<dbReference type="InterPro" id="IPR020592">
    <property type="entry name" value="Ribosomal_bS16_CS"/>
</dbReference>
<sequence>MVVRIRLSRLGKRHQPFYNIVVCQARSARDSLPMEVLGTYNPIPQKPLGLSDEEAKVARAYKDIALDRSRTKYWLGVGAQPSETVWRLLSLIGLVEPKLNRKRPEPPMAANNTQ</sequence>
<dbReference type="AlphaFoldDB" id="A0AAF0IIK6"/>
<dbReference type="Proteomes" id="UP001219355">
    <property type="component" value="Chromosome 1"/>
</dbReference>
<dbReference type="SUPFAM" id="SSF54565">
    <property type="entry name" value="Ribosomal protein S16"/>
    <property type="match status" value="1"/>
</dbReference>
<dbReference type="PANTHER" id="PTHR12919:SF20">
    <property type="entry name" value="SMALL RIBOSOMAL SUBUNIT PROTEIN BS16M"/>
    <property type="match status" value="1"/>
</dbReference>
<keyword evidence="5" id="KW-1185">Reference proteome</keyword>
<dbReference type="Gene3D" id="3.30.1320.10">
    <property type="match status" value="1"/>
</dbReference>
<dbReference type="GO" id="GO:0003735">
    <property type="term" value="F:structural constituent of ribosome"/>
    <property type="evidence" value="ECO:0007669"/>
    <property type="project" value="InterPro"/>
</dbReference>
<dbReference type="HAMAP" id="MF_00385">
    <property type="entry name" value="Ribosomal_bS16"/>
    <property type="match status" value="1"/>
</dbReference>
<comment type="similarity">
    <text evidence="1">Belongs to the bacterial ribosomal protein bS16 family.</text>
</comment>
<organism evidence="4 5">
    <name type="scientific">Emydomyces testavorans</name>
    <dbReference type="NCBI Taxonomy" id="2070801"/>
    <lineage>
        <taxon>Eukaryota</taxon>
        <taxon>Fungi</taxon>
        <taxon>Dikarya</taxon>
        <taxon>Ascomycota</taxon>
        <taxon>Pezizomycotina</taxon>
        <taxon>Eurotiomycetes</taxon>
        <taxon>Eurotiomycetidae</taxon>
        <taxon>Onygenales</taxon>
        <taxon>Nannizziopsiaceae</taxon>
        <taxon>Emydomyces</taxon>
    </lineage>
</organism>
<evidence type="ECO:0000256" key="3">
    <source>
        <dbReference type="ARBA" id="ARBA00023274"/>
    </source>
</evidence>
<evidence type="ECO:0000256" key="2">
    <source>
        <dbReference type="ARBA" id="ARBA00022980"/>
    </source>
</evidence>